<organism evidence="3 4">
    <name type="scientific">Monoraphidium neglectum</name>
    <dbReference type="NCBI Taxonomy" id="145388"/>
    <lineage>
        <taxon>Eukaryota</taxon>
        <taxon>Viridiplantae</taxon>
        <taxon>Chlorophyta</taxon>
        <taxon>core chlorophytes</taxon>
        <taxon>Chlorophyceae</taxon>
        <taxon>CS clade</taxon>
        <taxon>Sphaeropleales</taxon>
        <taxon>Selenastraceae</taxon>
        <taxon>Monoraphidium</taxon>
    </lineage>
</organism>
<sequence>MPSRRIARSASLCATRLGRTAIVMVAAAALLAQLQPASAEGALPPWLAPLLHPLSFLRPGGSSAAAAPRAAAVPTTSSPELDQRPPPAPSAVELDRPAAATALAVGSAAGWRAFDLSTGAQLPAARVPSGKRAWSAGNVRVGPGGAELLLATFFGDPFSTRNFKGAIEALRTSGSGNLRRFSKLHPNFDLRRPADLAWVDAAVPSALGGGGGGVRRQLIVAAVGNDALPAYDAETGRLLYGPISLALDRAGRILYVATQGSWCSDSSISFPPHLRSALLAVPLSSGRPELVATIPSGAAGRFRGLAWVPARALTPPAAAKGALAAAGANASASSAAAPPAPRNASAVGTKAAAVAADNELLVVSDSVGKLRWYSPATGALLKTADAAAGVPGAKAGAPAALSFGQLRARGGFIYVAASEAAGGKRGYVLRFTAAGAPAGRDGKGTSPVWIGPVEGMKQVNGLAIL</sequence>
<dbReference type="EMBL" id="KK103514">
    <property type="protein sequence ID" value="KIY95422.1"/>
    <property type="molecule type" value="Genomic_DNA"/>
</dbReference>
<feature type="chain" id="PRO_5002255833" evidence="2">
    <location>
        <begin position="40"/>
        <end position="465"/>
    </location>
</feature>
<evidence type="ECO:0000256" key="2">
    <source>
        <dbReference type="SAM" id="SignalP"/>
    </source>
</evidence>
<evidence type="ECO:0000256" key="1">
    <source>
        <dbReference type="SAM" id="MobiDB-lite"/>
    </source>
</evidence>
<keyword evidence="4" id="KW-1185">Reference proteome</keyword>
<dbReference type="KEGG" id="mng:MNEG_12540"/>
<feature type="compositionally biased region" description="Low complexity" evidence="1">
    <location>
        <begin position="67"/>
        <end position="79"/>
    </location>
</feature>
<evidence type="ECO:0000313" key="3">
    <source>
        <dbReference type="EMBL" id="KIY95422.1"/>
    </source>
</evidence>
<gene>
    <name evidence="3" type="ORF">MNEG_12540</name>
</gene>
<feature type="signal peptide" evidence="2">
    <location>
        <begin position="1"/>
        <end position="39"/>
    </location>
</feature>
<dbReference type="InterPro" id="IPR011044">
    <property type="entry name" value="Quino_amine_DH_bsu"/>
</dbReference>
<proteinExistence type="predicted"/>
<feature type="region of interest" description="Disordered" evidence="1">
    <location>
        <begin position="67"/>
        <end position="91"/>
    </location>
</feature>
<dbReference type="Proteomes" id="UP000054498">
    <property type="component" value="Unassembled WGS sequence"/>
</dbReference>
<protein>
    <submittedName>
        <fullName evidence="3">Uncharacterized protein</fullName>
    </submittedName>
</protein>
<dbReference type="SUPFAM" id="SSF50969">
    <property type="entry name" value="YVTN repeat-like/Quinoprotein amine dehydrogenase"/>
    <property type="match status" value="1"/>
</dbReference>
<dbReference type="OrthoDB" id="10618502at2759"/>
<keyword evidence="2" id="KW-0732">Signal</keyword>
<dbReference type="GeneID" id="25729913"/>
<name>A0A0D2J6E4_9CHLO</name>
<reference evidence="3 4" key="1">
    <citation type="journal article" date="2013" name="BMC Genomics">
        <title>Reconstruction of the lipid metabolism for the microalga Monoraphidium neglectum from its genome sequence reveals characteristics suitable for biofuel production.</title>
        <authorList>
            <person name="Bogen C."/>
            <person name="Al-Dilaimi A."/>
            <person name="Albersmeier A."/>
            <person name="Wichmann J."/>
            <person name="Grundmann M."/>
            <person name="Rupp O."/>
            <person name="Lauersen K.J."/>
            <person name="Blifernez-Klassen O."/>
            <person name="Kalinowski J."/>
            <person name="Goesmann A."/>
            <person name="Mussgnug J.H."/>
            <person name="Kruse O."/>
        </authorList>
    </citation>
    <scope>NUCLEOTIDE SEQUENCE [LARGE SCALE GENOMIC DNA]</scope>
    <source>
        <strain evidence="3 4">SAG 48.87</strain>
    </source>
</reference>
<evidence type="ECO:0000313" key="4">
    <source>
        <dbReference type="Proteomes" id="UP000054498"/>
    </source>
</evidence>
<accession>A0A0D2J6E4</accession>
<dbReference type="AlphaFoldDB" id="A0A0D2J6E4"/>
<dbReference type="RefSeq" id="XP_013894442.1">
    <property type="nucleotide sequence ID" value="XM_014038988.1"/>
</dbReference>